<dbReference type="FunFam" id="3.60.15.10:FF:000010">
    <property type="entry name" value="DNA cross-link repair 1A"/>
    <property type="match status" value="1"/>
</dbReference>
<evidence type="ECO:0000256" key="7">
    <source>
        <dbReference type="ARBA" id="ARBA00078423"/>
    </source>
</evidence>
<evidence type="ECO:0000259" key="9">
    <source>
        <dbReference type="SMART" id="SM00849"/>
    </source>
</evidence>
<dbReference type="SMART" id="SM00849">
    <property type="entry name" value="Lactamase_B"/>
    <property type="match status" value="1"/>
</dbReference>
<dbReference type="SUPFAM" id="SSF56281">
    <property type="entry name" value="Metallo-hydrolase/oxidoreductase"/>
    <property type="match status" value="1"/>
</dbReference>
<evidence type="ECO:0000256" key="3">
    <source>
        <dbReference type="ARBA" id="ARBA00022763"/>
    </source>
</evidence>
<dbReference type="Gene3D" id="3.40.50.12650">
    <property type="match status" value="1"/>
</dbReference>
<feature type="region of interest" description="Disordered" evidence="8">
    <location>
        <begin position="766"/>
        <end position="785"/>
    </location>
</feature>
<evidence type="ECO:0000256" key="6">
    <source>
        <dbReference type="ARBA" id="ARBA00069609"/>
    </source>
</evidence>
<dbReference type="FunFam" id="3.40.50.12650:FF:000001">
    <property type="entry name" value="DNA cross-link repair 1A"/>
    <property type="match status" value="1"/>
</dbReference>
<evidence type="ECO:0000256" key="5">
    <source>
        <dbReference type="ARBA" id="ARBA00023242"/>
    </source>
</evidence>
<comment type="similarity">
    <text evidence="2">Belongs to the DNA repair metallo-beta-lactamase (DRMBL) family.</text>
</comment>
<dbReference type="GO" id="GO:0003684">
    <property type="term" value="F:damaged DNA binding"/>
    <property type="evidence" value="ECO:0007669"/>
    <property type="project" value="TreeGrafter"/>
</dbReference>
<feature type="region of interest" description="Disordered" evidence="8">
    <location>
        <begin position="1"/>
        <end position="36"/>
    </location>
</feature>
<dbReference type="Gene3D" id="3.60.15.10">
    <property type="entry name" value="Ribonuclease Z/Hydroxyacylglutathione hydrolase-like"/>
    <property type="match status" value="1"/>
</dbReference>
<protein>
    <recommendedName>
        <fullName evidence="6">DNA cross-link repair 1A protein</fullName>
    </recommendedName>
    <alternativeName>
        <fullName evidence="7">SNM1 homolog A</fullName>
    </alternativeName>
</protein>
<dbReference type="InterPro" id="IPR011084">
    <property type="entry name" value="DRMBL"/>
</dbReference>
<evidence type="ECO:0000256" key="8">
    <source>
        <dbReference type="SAM" id="MobiDB-lite"/>
    </source>
</evidence>
<dbReference type="InterPro" id="IPR001279">
    <property type="entry name" value="Metallo-B-lactamas"/>
</dbReference>
<dbReference type="CDD" id="cd16273">
    <property type="entry name" value="SNM1A-1C-like_MBL-fold"/>
    <property type="match status" value="1"/>
</dbReference>
<comment type="subcellular location">
    <subcellularLocation>
        <location evidence="1">Nucleus</location>
    </subcellularLocation>
</comment>
<sequence length="785" mass="88604">MDSSSPKRTLRSSKRLSLSLSVRKTKKSKEPNETKVDHCDKQLFEATPDNLCESLSSINKPGVPVQTDRLEAASCIEKSSFLKSSPSHQNQQSTETIIVLSDDDNDVQSPSKKSISEYFTPHREQNRSTCTSTTWTTGGKRSTVTPAGKTVPKTVPNKATVKARRKICPTSNINMLTKKYFDDTQKRITNFFNKDEEDSQHIGFCRVLKESAMPAIVTGDLDVEKFLHVSVEEGKDQLTCSQIVAESSIPSPTQEGGEMCPNKIMERIERVESLCYDPITEDWNMERMQVPKEIGQPYNEETTGDSGILCEARSTSHSEKNVQEGRSTCVSEATCPTTSNPDVQNCHPVQKRKTKNAQPKRRSKIVCPSYKIIAGTNFAVDAFRFGNIEGVTHYFLTHFHADHYIGLKKTFCKPLIMSPITARLVKIFINVPEDYYILIDLHQSITIDGVKVTALDANHCPGAVMFLFRLPDATTILHTGDFRASSEMEEYPEFWNMSIDSIYLDTTYLSSKYAFKSQWESVADVRAIVEAYLKKHIGTKVLVVCGSYLIGKEKVWLELAIALNMKVWTEPNRWKALKAIADPSQLSVLVADPSKADVHVLAMNKLTYDELNEHLNQFPDRYDSVIGIRPSGWEKNSRPQYRGRINIVGVEYSEHSSFDELKRFVQFLRPLEVISTVPYGNSNQNRTPSIPVSWYQGEIRPHRKELQLSITRFIAKPLASNSVRLEKSTSRSKINTSSNPKDEPNHNHNVETNLGNAIDLVSDDNEEKIQQSENGECSFDSDWMV</sequence>
<dbReference type="AlphaFoldDB" id="A0AAG5D164"/>
<feature type="compositionally biased region" description="Low complexity" evidence="8">
    <location>
        <begin position="128"/>
        <end position="145"/>
    </location>
</feature>
<keyword evidence="11" id="KW-1185">Reference proteome</keyword>
<dbReference type="GO" id="GO:0035312">
    <property type="term" value="F:5'-3' DNA exonuclease activity"/>
    <property type="evidence" value="ECO:0007669"/>
    <property type="project" value="TreeGrafter"/>
</dbReference>
<name>A0AAG5D164_ANOAO</name>
<dbReference type="Proteomes" id="UP000075880">
    <property type="component" value="Unassembled WGS sequence"/>
</dbReference>
<accession>A0AAG5D164</accession>
<evidence type="ECO:0000313" key="11">
    <source>
        <dbReference type="Proteomes" id="UP000075880"/>
    </source>
</evidence>
<dbReference type="InterPro" id="IPR036866">
    <property type="entry name" value="RibonucZ/Hydroxyglut_hydro"/>
</dbReference>
<keyword evidence="3" id="KW-0227">DNA damage</keyword>
<feature type="region of interest" description="Disordered" evidence="8">
    <location>
        <begin position="121"/>
        <end position="147"/>
    </location>
</feature>
<organism evidence="10 11">
    <name type="scientific">Anopheles atroparvus</name>
    <name type="common">European mosquito</name>
    <dbReference type="NCBI Taxonomy" id="41427"/>
    <lineage>
        <taxon>Eukaryota</taxon>
        <taxon>Metazoa</taxon>
        <taxon>Ecdysozoa</taxon>
        <taxon>Arthropoda</taxon>
        <taxon>Hexapoda</taxon>
        <taxon>Insecta</taxon>
        <taxon>Pterygota</taxon>
        <taxon>Neoptera</taxon>
        <taxon>Endopterygota</taxon>
        <taxon>Diptera</taxon>
        <taxon>Nematocera</taxon>
        <taxon>Culicoidea</taxon>
        <taxon>Culicidae</taxon>
        <taxon>Anophelinae</taxon>
        <taxon>Anopheles</taxon>
    </lineage>
</organism>
<evidence type="ECO:0000313" key="10">
    <source>
        <dbReference type="EnsemblMetazoa" id="ENSAATROPP004967"/>
    </source>
</evidence>
<keyword evidence="4" id="KW-0234">DNA repair</keyword>
<dbReference type="GO" id="GO:0005634">
    <property type="term" value="C:nucleus"/>
    <property type="evidence" value="ECO:0007669"/>
    <property type="project" value="UniProtKB-SubCell"/>
</dbReference>
<dbReference type="GO" id="GO:0031123">
    <property type="term" value="P:RNA 3'-end processing"/>
    <property type="evidence" value="ECO:0007669"/>
    <property type="project" value="UniProtKB-ARBA"/>
</dbReference>
<dbReference type="PANTHER" id="PTHR23240:SF6">
    <property type="entry name" value="DNA CROSS-LINK REPAIR 1A PROTEIN"/>
    <property type="match status" value="1"/>
</dbReference>
<evidence type="ECO:0000256" key="4">
    <source>
        <dbReference type="ARBA" id="ARBA00023204"/>
    </source>
</evidence>
<feature type="region of interest" description="Disordered" evidence="8">
    <location>
        <begin position="724"/>
        <end position="751"/>
    </location>
</feature>
<dbReference type="EnsemblMetazoa" id="ENSAATROPT005372">
    <property type="protein sequence ID" value="ENSAATROPP004967"/>
    <property type="gene ID" value="ENSAATROPG004322"/>
</dbReference>
<reference evidence="10" key="1">
    <citation type="submission" date="2024-04" db="UniProtKB">
        <authorList>
            <consortium name="EnsemblMetazoa"/>
        </authorList>
    </citation>
    <scope>IDENTIFICATION</scope>
    <source>
        <strain evidence="10">EBRO</strain>
    </source>
</reference>
<dbReference type="PANTHER" id="PTHR23240">
    <property type="entry name" value="DNA CROSS-LINK REPAIR PROTEIN PSO2/SNM1-RELATED"/>
    <property type="match status" value="1"/>
</dbReference>
<feature type="domain" description="Metallo-beta-lactamase" evidence="9">
    <location>
        <begin position="366"/>
        <end position="532"/>
    </location>
</feature>
<evidence type="ECO:0000256" key="2">
    <source>
        <dbReference type="ARBA" id="ARBA00010304"/>
    </source>
</evidence>
<keyword evidence="5" id="KW-0539">Nucleus</keyword>
<feature type="compositionally biased region" description="Basic and acidic residues" evidence="8">
    <location>
        <begin position="740"/>
        <end position="749"/>
    </location>
</feature>
<evidence type="ECO:0000256" key="1">
    <source>
        <dbReference type="ARBA" id="ARBA00004123"/>
    </source>
</evidence>
<dbReference type="Pfam" id="PF07522">
    <property type="entry name" value="DRMBL"/>
    <property type="match status" value="1"/>
</dbReference>
<dbReference type="GO" id="GO:0036297">
    <property type="term" value="P:interstrand cross-link repair"/>
    <property type="evidence" value="ECO:0007669"/>
    <property type="project" value="TreeGrafter"/>
</dbReference>
<proteinExistence type="inferred from homology"/>
<dbReference type="GO" id="GO:0006303">
    <property type="term" value="P:double-strand break repair via nonhomologous end joining"/>
    <property type="evidence" value="ECO:0007669"/>
    <property type="project" value="TreeGrafter"/>
</dbReference>